<gene>
    <name evidence="1" type="ORF">CCACVL1_30467</name>
</gene>
<reference evidence="1 2" key="1">
    <citation type="submission" date="2013-09" db="EMBL/GenBank/DDBJ databases">
        <title>Corchorus capsularis genome sequencing.</title>
        <authorList>
            <person name="Alam M."/>
            <person name="Haque M.S."/>
            <person name="Islam M.S."/>
            <person name="Emdad E.M."/>
            <person name="Islam M.M."/>
            <person name="Ahmed B."/>
            <person name="Halim A."/>
            <person name="Hossen Q.M.M."/>
            <person name="Hossain M.Z."/>
            <person name="Ahmed R."/>
            <person name="Khan M.M."/>
            <person name="Islam R."/>
            <person name="Rashid M.M."/>
            <person name="Khan S.A."/>
            <person name="Rahman M.S."/>
            <person name="Alam M."/>
        </authorList>
    </citation>
    <scope>NUCLEOTIDE SEQUENCE [LARGE SCALE GENOMIC DNA]</scope>
    <source>
        <strain evidence="2">cv. CVL-1</strain>
        <tissue evidence="1">Whole seedling</tissue>
    </source>
</reference>
<evidence type="ECO:0000313" key="2">
    <source>
        <dbReference type="Proteomes" id="UP000188268"/>
    </source>
</evidence>
<protein>
    <submittedName>
        <fullName evidence="1">Low density lipoprotein-related protein 2-like protein</fullName>
    </submittedName>
</protein>
<sequence>MGEWIREIQAIYGKKNKKGIIVGPLRHQQGKLCKQWWLLVPPIKSGKDTQDDPLLKSLVINYCNNPLKICTTHGLHQPPPLGGGSFLLTTAVQIPPPPTSAFHAQWTISLYY</sequence>
<dbReference type="Gramene" id="OMO50394">
    <property type="protein sequence ID" value="OMO50394"/>
    <property type="gene ID" value="CCACVL1_30467"/>
</dbReference>
<organism evidence="1 2">
    <name type="scientific">Corchorus capsularis</name>
    <name type="common">Jute</name>
    <dbReference type="NCBI Taxonomy" id="210143"/>
    <lineage>
        <taxon>Eukaryota</taxon>
        <taxon>Viridiplantae</taxon>
        <taxon>Streptophyta</taxon>
        <taxon>Embryophyta</taxon>
        <taxon>Tracheophyta</taxon>
        <taxon>Spermatophyta</taxon>
        <taxon>Magnoliopsida</taxon>
        <taxon>eudicotyledons</taxon>
        <taxon>Gunneridae</taxon>
        <taxon>Pentapetalae</taxon>
        <taxon>rosids</taxon>
        <taxon>malvids</taxon>
        <taxon>Malvales</taxon>
        <taxon>Malvaceae</taxon>
        <taxon>Grewioideae</taxon>
        <taxon>Apeibeae</taxon>
        <taxon>Corchorus</taxon>
    </lineage>
</organism>
<dbReference type="Proteomes" id="UP000188268">
    <property type="component" value="Unassembled WGS sequence"/>
</dbReference>
<dbReference type="AlphaFoldDB" id="A0A1R3FX23"/>
<keyword evidence="2" id="KW-1185">Reference proteome</keyword>
<comment type="caution">
    <text evidence="1">The sequence shown here is derived from an EMBL/GenBank/DDBJ whole genome shotgun (WGS) entry which is preliminary data.</text>
</comment>
<dbReference type="EMBL" id="AWWV01016175">
    <property type="protein sequence ID" value="OMO50394.1"/>
    <property type="molecule type" value="Genomic_DNA"/>
</dbReference>
<keyword evidence="1" id="KW-0449">Lipoprotein</keyword>
<name>A0A1R3FX23_COCAP</name>
<accession>A0A1R3FX23</accession>
<proteinExistence type="predicted"/>
<evidence type="ECO:0000313" key="1">
    <source>
        <dbReference type="EMBL" id="OMO50394.1"/>
    </source>
</evidence>